<dbReference type="Pfam" id="PF13411">
    <property type="entry name" value="MerR_1"/>
    <property type="match status" value="1"/>
</dbReference>
<keyword evidence="4" id="KW-1185">Reference proteome</keyword>
<dbReference type="PRINTS" id="PR00040">
    <property type="entry name" value="HTHMERR"/>
</dbReference>
<dbReference type="InterPro" id="IPR009061">
    <property type="entry name" value="DNA-bd_dom_put_sf"/>
</dbReference>
<feature type="domain" description="HTH merR-type" evidence="2">
    <location>
        <begin position="2"/>
        <end position="71"/>
    </location>
</feature>
<organism evidence="3 4">
    <name type="scientific">Lederbergia graminis</name>
    <dbReference type="NCBI Taxonomy" id="735518"/>
    <lineage>
        <taxon>Bacteria</taxon>
        <taxon>Bacillati</taxon>
        <taxon>Bacillota</taxon>
        <taxon>Bacilli</taxon>
        <taxon>Bacillales</taxon>
        <taxon>Bacillaceae</taxon>
        <taxon>Lederbergia</taxon>
    </lineage>
</organism>
<evidence type="ECO:0000259" key="2">
    <source>
        <dbReference type="PROSITE" id="PS50937"/>
    </source>
</evidence>
<proteinExistence type="predicted"/>
<dbReference type="SMART" id="SM00422">
    <property type="entry name" value="HTH_MERR"/>
    <property type="match status" value="1"/>
</dbReference>
<dbReference type="SUPFAM" id="SSF46955">
    <property type="entry name" value="Putative DNA-binding domain"/>
    <property type="match status" value="1"/>
</dbReference>
<accession>A0ABW0LGF2</accession>
<dbReference type="CDD" id="cd01106">
    <property type="entry name" value="HTH_TipAL-Mta"/>
    <property type="match status" value="1"/>
</dbReference>
<evidence type="ECO:0000313" key="3">
    <source>
        <dbReference type="EMBL" id="MFC5464835.1"/>
    </source>
</evidence>
<dbReference type="InterPro" id="IPR000551">
    <property type="entry name" value="MerR-type_HTH_dom"/>
</dbReference>
<dbReference type="PANTHER" id="PTHR30204:SF96">
    <property type="entry name" value="CHROMOSOME-ANCHORING PROTEIN RACA"/>
    <property type="match status" value="1"/>
</dbReference>
<dbReference type="EMBL" id="JBHSMC010000011">
    <property type="protein sequence ID" value="MFC5464835.1"/>
    <property type="molecule type" value="Genomic_DNA"/>
</dbReference>
<keyword evidence="1" id="KW-0238">DNA-binding</keyword>
<dbReference type="PROSITE" id="PS50937">
    <property type="entry name" value="HTH_MERR_2"/>
    <property type="match status" value="1"/>
</dbReference>
<gene>
    <name evidence="3" type="ORF">ACFPM4_08715</name>
</gene>
<comment type="caution">
    <text evidence="3">The sequence shown here is derived from an EMBL/GenBank/DDBJ whole genome shotgun (WGS) entry which is preliminary data.</text>
</comment>
<evidence type="ECO:0000313" key="4">
    <source>
        <dbReference type="Proteomes" id="UP001596147"/>
    </source>
</evidence>
<evidence type="ECO:0000256" key="1">
    <source>
        <dbReference type="ARBA" id="ARBA00023125"/>
    </source>
</evidence>
<dbReference type="RefSeq" id="WP_382350267.1">
    <property type="nucleotide sequence ID" value="NZ_JBHSMC010000011.1"/>
</dbReference>
<sequence>MMYTIGKLSKNTGVTVRTLDYYDEIGLVKPSSKTSGGHRLYDEDDVMRLERVLALKYMGFSLEQIKDILEKSTSTWQQAIEQQLEMVKREQERLKMLEQALRGVSYSIEMEGQVNWSIIFMTIQLFQQNPEEIFQQYNEFLTEEDMKKILKMNEQITEEDSREWGRVISEIRSNLDADPASEFAQKLVEQWMNQAEKMFGGDKKLLRNLWESLQNLKEGIVFYPMDKEIIIFIERVASEMENSELLSYQTEKEGT</sequence>
<name>A0ABW0LGF2_9BACI</name>
<dbReference type="Proteomes" id="UP001596147">
    <property type="component" value="Unassembled WGS sequence"/>
</dbReference>
<dbReference type="PANTHER" id="PTHR30204">
    <property type="entry name" value="REDOX-CYCLING DRUG-SENSING TRANSCRIPTIONAL ACTIVATOR SOXR"/>
    <property type="match status" value="1"/>
</dbReference>
<dbReference type="InterPro" id="IPR047057">
    <property type="entry name" value="MerR_fam"/>
</dbReference>
<protein>
    <submittedName>
        <fullName evidence="3">MerR family transcriptional regulator</fullName>
    </submittedName>
</protein>
<reference evidence="4" key="1">
    <citation type="journal article" date="2019" name="Int. J. Syst. Evol. Microbiol.">
        <title>The Global Catalogue of Microorganisms (GCM) 10K type strain sequencing project: providing services to taxonomists for standard genome sequencing and annotation.</title>
        <authorList>
            <consortium name="The Broad Institute Genomics Platform"/>
            <consortium name="The Broad Institute Genome Sequencing Center for Infectious Disease"/>
            <person name="Wu L."/>
            <person name="Ma J."/>
        </authorList>
    </citation>
    <scope>NUCLEOTIDE SEQUENCE [LARGE SCALE GENOMIC DNA]</scope>
    <source>
        <strain evidence="4">CGMCC 1.12237</strain>
    </source>
</reference>
<dbReference type="Gene3D" id="1.10.1660.10">
    <property type="match status" value="1"/>
</dbReference>